<feature type="region of interest" description="Disordered" evidence="5">
    <location>
        <begin position="257"/>
        <end position="280"/>
    </location>
</feature>
<evidence type="ECO:0000256" key="3">
    <source>
        <dbReference type="ARBA" id="ARBA00022946"/>
    </source>
</evidence>
<dbReference type="GeneID" id="40725785"/>
<dbReference type="AlphaFoldDB" id="A0A4U7KUI8"/>
<evidence type="ECO:0000256" key="2">
    <source>
        <dbReference type="ARBA" id="ARBA00010835"/>
    </source>
</evidence>
<evidence type="ECO:0000313" key="8">
    <source>
        <dbReference type="Proteomes" id="UP000306050"/>
    </source>
</evidence>
<dbReference type="OrthoDB" id="277888at2759"/>
<sequence>MMMRLPPITISALRRTTSASSLPGRISSRRWKSTLQVVAPSSSAAREVPTPLLFLSASKWTSSAPASEAFSEWIQHFSAQGYQSLLLDLDPDQPLSDIKDASELMQVFEKDAIDTLRQAGQTPPFPPIMISRGPASLIAQTYVASRPLTALQLIDPPINNTYLRKDHPDLLPGELAEFDFEITFPIRVVWSQAELQRQQQQSVPWYDVHRIEHEREEEADESLDRYTYVEEKQGAESTQEWLESEVGVLEEVVEELKAPGEAAQASAATPPTSSRTELGLPDWFTAGTYTLQPGSRKYPLTLDEKDLSEKFIRGSGPGGQAINKLSTNVQLTHLPTGTKVTCQETRSRDRNRELARRRMSLTLEKLVRGESGGSRIDRQIEKERKRKMNKKKKQKRKQREKQGEQLAEGEDSKTSS</sequence>
<keyword evidence="8" id="KW-1185">Reference proteome</keyword>
<dbReference type="KEGG" id="sgra:EX895_002890"/>
<organism evidence="7 8">
    <name type="scientific">Sporisorium graminicola</name>
    <dbReference type="NCBI Taxonomy" id="280036"/>
    <lineage>
        <taxon>Eukaryota</taxon>
        <taxon>Fungi</taxon>
        <taxon>Dikarya</taxon>
        <taxon>Basidiomycota</taxon>
        <taxon>Ustilaginomycotina</taxon>
        <taxon>Ustilaginomycetes</taxon>
        <taxon>Ustilaginales</taxon>
        <taxon>Ustilaginaceae</taxon>
        <taxon>Sporisorium</taxon>
    </lineage>
</organism>
<keyword evidence="3" id="KW-0809">Transit peptide</keyword>
<dbReference type="Pfam" id="PF00472">
    <property type="entry name" value="RF-1"/>
    <property type="match status" value="1"/>
</dbReference>
<evidence type="ECO:0000256" key="5">
    <source>
        <dbReference type="SAM" id="MobiDB-lite"/>
    </source>
</evidence>
<dbReference type="PANTHER" id="PTHR46203">
    <property type="entry name" value="PROBABLE PEPTIDE CHAIN RELEASE FACTOR C12ORF65"/>
    <property type="match status" value="1"/>
</dbReference>
<feature type="compositionally biased region" description="Basic residues" evidence="5">
    <location>
        <begin position="384"/>
        <end position="399"/>
    </location>
</feature>
<name>A0A4U7KUI8_9BASI</name>
<feature type="compositionally biased region" description="Low complexity" evidence="5">
    <location>
        <begin position="259"/>
        <end position="276"/>
    </location>
</feature>
<dbReference type="InterPro" id="IPR045853">
    <property type="entry name" value="Pep_chain_release_fac_I_sf"/>
</dbReference>
<dbReference type="Proteomes" id="UP000306050">
    <property type="component" value="Chromosome SGRAM_18"/>
</dbReference>
<accession>A0A4U7KUI8</accession>
<feature type="domain" description="Prokaryotic-type class I peptide chain release factors" evidence="6">
    <location>
        <begin position="300"/>
        <end position="400"/>
    </location>
</feature>
<dbReference type="PANTHER" id="PTHR46203:SF1">
    <property type="entry name" value="MITOCHONDRIAL TRANSLATION RELEASE FACTOR IN RESCUE"/>
    <property type="match status" value="1"/>
</dbReference>
<evidence type="ECO:0000256" key="4">
    <source>
        <dbReference type="ARBA" id="ARBA00023128"/>
    </source>
</evidence>
<comment type="similarity">
    <text evidence="2">Belongs to the prokaryotic/mitochondrial release factor family.</text>
</comment>
<evidence type="ECO:0000259" key="6">
    <source>
        <dbReference type="Pfam" id="PF00472"/>
    </source>
</evidence>
<dbReference type="Gene3D" id="3.30.160.20">
    <property type="match status" value="1"/>
</dbReference>
<dbReference type="GO" id="GO:0003747">
    <property type="term" value="F:translation release factor activity"/>
    <property type="evidence" value="ECO:0007669"/>
    <property type="project" value="InterPro"/>
</dbReference>
<proteinExistence type="inferred from homology"/>
<feature type="region of interest" description="Disordered" evidence="5">
    <location>
        <begin position="367"/>
        <end position="416"/>
    </location>
</feature>
<gene>
    <name evidence="7" type="ORF">EX895_002890</name>
</gene>
<evidence type="ECO:0000256" key="1">
    <source>
        <dbReference type="ARBA" id="ARBA00004173"/>
    </source>
</evidence>
<dbReference type="RefSeq" id="XP_029740165.1">
    <property type="nucleotide sequence ID" value="XM_029883488.1"/>
</dbReference>
<dbReference type="EMBL" id="SRRM01000010">
    <property type="protein sequence ID" value="TKY88180.1"/>
    <property type="molecule type" value="Genomic_DNA"/>
</dbReference>
<protein>
    <recommendedName>
        <fullName evidence="6">Prokaryotic-type class I peptide chain release factors domain-containing protein</fullName>
    </recommendedName>
</protein>
<dbReference type="GO" id="GO:0032543">
    <property type="term" value="P:mitochondrial translation"/>
    <property type="evidence" value="ECO:0007669"/>
    <property type="project" value="UniProtKB-ARBA"/>
</dbReference>
<dbReference type="InterPro" id="IPR000352">
    <property type="entry name" value="Pep_chain_release_fac_I"/>
</dbReference>
<comment type="subcellular location">
    <subcellularLocation>
        <location evidence="1">Mitochondrion</location>
    </subcellularLocation>
</comment>
<dbReference type="SUPFAM" id="SSF75620">
    <property type="entry name" value="Release factor"/>
    <property type="match status" value="1"/>
</dbReference>
<evidence type="ECO:0000313" key="7">
    <source>
        <dbReference type="EMBL" id="TKY88180.1"/>
    </source>
</evidence>
<keyword evidence="4" id="KW-0496">Mitochondrion</keyword>
<reference evidence="7 8" key="1">
    <citation type="submission" date="2019-05" db="EMBL/GenBank/DDBJ databases">
        <title>Sporisorium graminicola CBS 10092 draft sequencing and annotation.</title>
        <authorList>
            <person name="Solano-Gonzalez S."/>
            <person name="Caddick M.X."/>
            <person name="Darby A."/>
        </authorList>
    </citation>
    <scope>NUCLEOTIDE SEQUENCE [LARGE SCALE GENOMIC DNA]</scope>
    <source>
        <strain evidence="7 8">CBS 10092</strain>
    </source>
</reference>
<dbReference type="InterPro" id="IPR052405">
    <property type="entry name" value="Mito_Transl_Release_Factor"/>
</dbReference>
<comment type="caution">
    <text evidence="7">The sequence shown here is derived from an EMBL/GenBank/DDBJ whole genome shotgun (WGS) entry which is preliminary data.</text>
</comment>
<dbReference type="GO" id="GO:0005739">
    <property type="term" value="C:mitochondrion"/>
    <property type="evidence" value="ECO:0007669"/>
    <property type="project" value="UniProtKB-SubCell"/>
</dbReference>